<name>A0A372MJ33_9SPIR</name>
<dbReference type="InterPro" id="IPR010505">
    <property type="entry name" value="MoaA_twitch"/>
</dbReference>
<dbReference type="Pfam" id="PF06463">
    <property type="entry name" value="Mob_synth_C"/>
    <property type="match status" value="1"/>
</dbReference>
<comment type="cofactor">
    <cofactor evidence="1">
        <name>[4Fe-4S] cluster</name>
        <dbReference type="ChEBI" id="CHEBI:49883"/>
    </cofactor>
</comment>
<dbReference type="GO" id="GO:0061799">
    <property type="term" value="F:cyclic pyranopterin monophosphate synthase activity"/>
    <property type="evidence" value="ECO:0007669"/>
    <property type="project" value="TreeGrafter"/>
</dbReference>
<keyword evidence="8" id="KW-0342">GTP-binding</keyword>
<evidence type="ECO:0000256" key="2">
    <source>
        <dbReference type="ARBA" id="ARBA00022485"/>
    </source>
</evidence>
<dbReference type="Proteomes" id="UP000264002">
    <property type="component" value="Unassembled WGS sequence"/>
</dbReference>
<evidence type="ECO:0000313" key="12">
    <source>
        <dbReference type="EMBL" id="RFU95779.1"/>
    </source>
</evidence>
<evidence type="ECO:0000256" key="1">
    <source>
        <dbReference type="ARBA" id="ARBA00001966"/>
    </source>
</evidence>
<keyword evidence="13" id="KW-1185">Reference proteome</keyword>
<keyword evidence="5" id="KW-0547">Nucleotide-binding</keyword>
<dbReference type="InterPro" id="IPR040064">
    <property type="entry name" value="MoaA-like"/>
</dbReference>
<evidence type="ECO:0000256" key="5">
    <source>
        <dbReference type="ARBA" id="ARBA00022741"/>
    </source>
</evidence>
<evidence type="ECO:0000313" key="13">
    <source>
        <dbReference type="Proteomes" id="UP000264002"/>
    </source>
</evidence>
<evidence type="ECO:0000256" key="7">
    <source>
        <dbReference type="ARBA" id="ARBA00023014"/>
    </source>
</evidence>
<dbReference type="PANTHER" id="PTHR22960:SF0">
    <property type="entry name" value="MOLYBDENUM COFACTOR BIOSYNTHESIS PROTEIN 1"/>
    <property type="match status" value="1"/>
</dbReference>
<dbReference type="SFLD" id="SFLDG01383">
    <property type="entry name" value="cyclic_pyranopterin_phosphate"/>
    <property type="match status" value="1"/>
</dbReference>
<dbReference type="GO" id="GO:0061798">
    <property type="term" value="F:GTP 3',8'-cyclase activity"/>
    <property type="evidence" value="ECO:0007669"/>
    <property type="project" value="TreeGrafter"/>
</dbReference>
<dbReference type="InterPro" id="IPR007197">
    <property type="entry name" value="rSAM"/>
</dbReference>
<dbReference type="InterPro" id="IPR013785">
    <property type="entry name" value="Aldolase_TIM"/>
</dbReference>
<keyword evidence="10" id="KW-0456">Lyase</keyword>
<proteinExistence type="predicted"/>
<feature type="domain" description="Radical SAM core" evidence="11">
    <location>
        <begin position="22"/>
        <end position="232"/>
    </location>
</feature>
<evidence type="ECO:0000256" key="4">
    <source>
        <dbReference type="ARBA" id="ARBA00022723"/>
    </source>
</evidence>
<dbReference type="SFLD" id="SFLDG01067">
    <property type="entry name" value="SPASM/twitch_domain_containing"/>
    <property type="match status" value="1"/>
</dbReference>
<reference evidence="13" key="1">
    <citation type="submission" date="2018-08" db="EMBL/GenBank/DDBJ databases">
        <authorList>
            <person name="Grouzdev D.S."/>
            <person name="Krutkina M.S."/>
        </authorList>
    </citation>
    <scope>NUCLEOTIDE SEQUENCE [LARGE SCALE GENOMIC DNA]</scope>
    <source>
        <strain evidence="13">4-11</strain>
    </source>
</reference>
<evidence type="ECO:0000256" key="3">
    <source>
        <dbReference type="ARBA" id="ARBA00022691"/>
    </source>
</evidence>
<dbReference type="GO" id="GO:0051539">
    <property type="term" value="F:4 iron, 4 sulfur cluster binding"/>
    <property type="evidence" value="ECO:0007669"/>
    <property type="project" value="UniProtKB-KW"/>
</dbReference>
<keyword evidence="2" id="KW-0004">4Fe-4S</keyword>
<gene>
    <name evidence="12" type="ORF">DYP60_01875</name>
</gene>
<dbReference type="SUPFAM" id="SSF102114">
    <property type="entry name" value="Radical SAM enzymes"/>
    <property type="match status" value="1"/>
</dbReference>
<dbReference type="GO" id="GO:0005525">
    <property type="term" value="F:GTP binding"/>
    <property type="evidence" value="ECO:0007669"/>
    <property type="project" value="UniProtKB-KW"/>
</dbReference>
<dbReference type="GO" id="GO:0046872">
    <property type="term" value="F:metal ion binding"/>
    <property type="evidence" value="ECO:0007669"/>
    <property type="project" value="UniProtKB-KW"/>
</dbReference>
<dbReference type="PANTHER" id="PTHR22960">
    <property type="entry name" value="MOLYBDOPTERIN COFACTOR SYNTHESIS PROTEIN A"/>
    <property type="match status" value="1"/>
</dbReference>
<dbReference type="PROSITE" id="PS51918">
    <property type="entry name" value="RADICAL_SAM"/>
    <property type="match status" value="1"/>
</dbReference>
<protein>
    <submittedName>
        <fullName evidence="12">Radical SAM protein</fullName>
    </submittedName>
</protein>
<dbReference type="EMBL" id="QUWK01000002">
    <property type="protein sequence ID" value="RFU95779.1"/>
    <property type="molecule type" value="Genomic_DNA"/>
</dbReference>
<dbReference type="Gene3D" id="3.20.20.70">
    <property type="entry name" value="Aldolase class I"/>
    <property type="match status" value="1"/>
</dbReference>
<organism evidence="12 13">
    <name type="scientific">Sphaerochaeta halotolerans</name>
    <dbReference type="NCBI Taxonomy" id="2293840"/>
    <lineage>
        <taxon>Bacteria</taxon>
        <taxon>Pseudomonadati</taxon>
        <taxon>Spirochaetota</taxon>
        <taxon>Spirochaetia</taxon>
        <taxon>Spirochaetales</taxon>
        <taxon>Sphaerochaetaceae</taxon>
        <taxon>Sphaerochaeta</taxon>
    </lineage>
</organism>
<dbReference type="SFLD" id="SFLDS00029">
    <property type="entry name" value="Radical_SAM"/>
    <property type="match status" value="1"/>
</dbReference>
<sequence length="330" mass="36143">MFILNSRMEARMVAMKHSMVDRTGRIIDYLRVSVTDACNYRCTYCGPGKTHGSRSLEQMLHLCSILQPLGVDTVRITGGEPLMFPSIAAFVTGLSEMGIQKLTMTTNASHLASHAGALKKAGLHGINASLDATDSSLFSTLSGGFSPGPTLDGIQKALDIGLAVKLNCVLLREHYHQQVEQVMEFAAFHAIPVRFIELMPIGAQTSLQGVPTAELLAFLTEEYGIAQTSYLSHGKGPAEYMNFAGVEVGVIGALSRCFCSGCNRLRLTSNGVLRSCLYHSDNLDVYALLEQGKTEEEIQQMIRQFVYEKPLRHDFTRQRIQDYTLASLGG</sequence>
<dbReference type="GO" id="GO:0006777">
    <property type="term" value="P:Mo-molybdopterin cofactor biosynthetic process"/>
    <property type="evidence" value="ECO:0007669"/>
    <property type="project" value="UniProtKB-KW"/>
</dbReference>
<dbReference type="CDD" id="cd01335">
    <property type="entry name" value="Radical_SAM"/>
    <property type="match status" value="1"/>
</dbReference>
<dbReference type="InterPro" id="IPR058240">
    <property type="entry name" value="rSAM_sf"/>
</dbReference>
<evidence type="ECO:0000256" key="9">
    <source>
        <dbReference type="ARBA" id="ARBA00023150"/>
    </source>
</evidence>
<keyword evidence="4" id="KW-0479">Metal-binding</keyword>
<reference evidence="12 13" key="2">
    <citation type="submission" date="2018-09" db="EMBL/GenBank/DDBJ databases">
        <title>Genome of Sphaerochaeta halotolerans strain 4-11.</title>
        <authorList>
            <person name="Nazina T.N."/>
            <person name="Sokolova D.S."/>
        </authorList>
    </citation>
    <scope>NUCLEOTIDE SEQUENCE [LARGE SCALE GENOMIC DNA]</scope>
    <source>
        <strain evidence="12 13">4-11</strain>
    </source>
</reference>
<dbReference type="CDD" id="cd21117">
    <property type="entry name" value="Twitch_MoaA"/>
    <property type="match status" value="1"/>
</dbReference>
<keyword evidence="9" id="KW-0501">Molybdenum cofactor biosynthesis</keyword>
<comment type="caution">
    <text evidence="12">The sequence shown here is derived from an EMBL/GenBank/DDBJ whole genome shotgun (WGS) entry which is preliminary data.</text>
</comment>
<keyword evidence="3" id="KW-0949">S-adenosyl-L-methionine</keyword>
<evidence type="ECO:0000259" key="11">
    <source>
        <dbReference type="PROSITE" id="PS51918"/>
    </source>
</evidence>
<evidence type="ECO:0000256" key="8">
    <source>
        <dbReference type="ARBA" id="ARBA00023134"/>
    </source>
</evidence>
<accession>A0A372MJ33</accession>
<evidence type="ECO:0000256" key="10">
    <source>
        <dbReference type="ARBA" id="ARBA00023239"/>
    </source>
</evidence>
<keyword evidence="6" id="KW-0408">Iron</keyword>
<dbReference type="InterPro" id="IPR050105">
    <property type="entry name" value="MoCo_biosynth_MoaA/MoaC"/>
</dbReference>
<evidence type="ECO:0000256" key="6">
    <source>
        <dbReference type="ARBA" id="ARBA00023004"/>
    </source>
</evidence>
<keyword evidence="7" id="KW-0411">Iron-sulfur</keyword>
<dbReference type="AlphaFoldDB" id="A0A372MJ33"/>
<dbReference type="Pfam" id="PF04055">
    <property type="entry name" value="Radical_SAM"/>
    <property type="match status" value="1"/>
</dbReference>
<dbReference type="SFLD" id="SFLDG01386">
    <property type="entry name" value="main_SPASM_domain-containing"/>
    <property type="match status" value="1"/>
</dbReference>